<comment type="caution">
    <text evidence="1">The sequence shown here is derived from an EMBL/GenBank/DDBJ whole genome shotgun (WGS) entry which is preliminary data.</text>
</comment>
<sequence>MQQGDHDAHTRGAHRVAQGDAAAVDVKDFLVDAQLPGTGHALGGKGLVDFHQAQVA</sequence>
<proteinExistence type="predicted"/>
<name>A0A645DIN9_9ZZZZ</name>
<gene>
    <name evidence="1" type="ORF">SDC9_135992</name>
</gene>
<reference evidence="1" key="1">
    <citation type="submission" date="2019-08" db="EMBL/GenBank/DDBJ databases">
        <authorList>
            <person name="Kucharzyk K."/>
            <person name="Murdoch R.W."/>
            <person name="Higgins S."/>
            <person name="Loffler F."/>
        </authorList>
    </citation>
    <scope>NUCLEOTIDE SEQUENCE</scope>
</reference>
<protein>
    <submittedName>
        <fullName evidence="1">Uncharacterized protein</fullName>
    </submittedName>
</protein>
<dbReference type="AlphaFoldDB" id="A0A645DIN9"/>
<evidence type="ECO:0000313" key="1">
    <source>
        <dbReference type="EMBL" id="MPM88888.1"/>
    </source>
</evidence>
<dbReference type="EMBL" id="VSSQ01036413">
    <property type="protein sequence ID" value="MPM88888.1"/>
    <property type="molecule type" value="Genomic_DNA"/>
</dbReference>
<organism evidence="1">
    <name type="scientific">bioreactor metagenome</name>
    <dbReference type="NCBI Taxonomy" id="1076179"/>
    <lineage>
        <taxon>unclassified sequences</taxon>
        <taxon>metagenomes</taxon>
        <taxon>ecological metagenomes</taxon>
    </lineage>
</organism>
<accession>A0A645DIN9</accession>